<gene>
    <name evidence="3" type="ORF">CAEBREN_18316</name>
</gene>
<dbReference type="AlphaFoldDB" id="G0MM25"/>
<keyword evidence="4" id="KW-1185">Reference proteome</keyword>
<dbReference type="eggNOG" id="ENOG502RT61">
    <property type="taxonomic scope" value="Eukaryota"/>
</dbReference>
<accession>G0MM25</accession>
<feature type="transmembrane region" description="Helical" evidence="2">
    <location>
        <begin position="275"/>
        <end position="298"/>
    </location>
</feature>
<keyword evidence="2" id="KW-0472">Membrane</keyword>
<feature type="transmembrane region" description="Helical" evidence="2">
    <location>
        <begin position="41"/>
        <end position="59"/>
    </location>
</feature>
<dbReference type="OrthoDB" id="5872836at2759"/>
<organism evidence="4">
    <name type="scientific">Caenorhabditis brenneri</name>
    <name type="common">Nematode worm</name>
    <dbReference type="NCBI Taxonomy" id="135651"/>
    <lineage>
        <taxon>Eukaryota</taxon>
        <taxon>Metazoa</taxon>
        <taxon>Ecdysozoa</taxon>
        <taxon>Nematoda</taxon>
        <taxon>Chromadorea</taxon>
        <taxon>Rhabditida</taxon>
        <taxon>Rhabditina</taxon>
        <taxon>Rhabditomorpha</taxon>
        <taxon>Rhabditoidea</taxon>
        <taxon>Rhabditidae</taxon>
        <taxon>Peloderinae</taxon>
        <taxon>Caenorhabditis</taxon>
    </lineage>
</organism>
<dbReference type="InParanoid" id="G0MM25"/>
<feature type="transmembrane region" description="Helical" evidence="2">
    <location>
        <begin position="79"/>
        <end position="97"/>
    </location>
</feature>
<dbReference type="FunCoup" id="G0MM25">
    <property type="interactions" value="1889"/>
</dbReference>
<sequence>MNESRKMVEEYVVKHLNENSSGWALNIGPVVFRHLPSVRQLAISILCIIFSLIIFPFLWKLGLDEFVENLGTKLNIDEYRAGLTIIPICCVVSLLIASSNIQATKSVIAVGLDNLETSDDRSSMPIRERIDKKLSISECVFNEDKKRIVSLGTPEKQYFELIDRSHLYIMVTNLITTTTELHEEYLRLINISLTQVFPVLGEAIGGIEEFVRNYHENILLIPSIGAINFYQSVINIAVLVTIFITISLTVLMMVGFEFRKKWCQKVVQASVPVTIVSAVLSLLVFIGLIYRICFILLVHQHCEENEFEIFRKANTINISENGLNFPVNYGNVLRKSILENTSLFHLVSENDEHGVPDVINGRKLFQPGAKYNETIEKLTQIVMDEYGKILMDACEKSRKTFETIGKMIEDEKNCTDLGYSEMSLVIVNKTMISACEAAEHLKTHPLDKKLIEETAYEKWTESIHPRKNQSIFYEKTVIDDRNPMQVYMVFENPSKKLRPTILEPMLQMAFLVITVTPNFVMLTIYFIFILPLLMGDTEGSESNRPAPKSGSGSKSSSKSKSASPNDEKSPSSKQIIAV</sequence>
<feature type="compositionally biased region" description="Low complexity" evidence="1">
    <location>
        <begin position="545"/>
        <end position="564"/>
    </location>
</feature>
<keyword evidence="2" id="KW-0812">Transmembrane</keyword>
<evidence type="ECO:0000313" key="4">
    <source>
        <dbReference type="Proteomes" id="UP000008068"/>
    </source>
</evidence>
<reference evidence="4" key="1">
    <citation type="submission" date="2011-07" db="EMBL/GenBank/DDBJ databases">
        <authorList>
            <consortium name="Caenorhabditis brenneri Sequencing and Analysis Consortium"/>
            <person name="Wilson R.K."/>
        </authorList>
    </citation>
    <scope>NUCLEOTIDE SEQUENCE [LARGE SCALE GENOMIC DNA]</scope>
    <source>
        <strain evidence="4">PB2801</strain>
    </source>
</reference>
<feature type="region of interest" description="Disordered" evidence="1">
    <location>
        <begin position="538"/>
        <end position="578"/>
    </location>
</feature>
<dbReference type="HOGENOM" id="CLU_475087_0_0_1"/>
<feature type="transmembrane region" description="Helical" evidence="2">
    <location>
        <begin position="508"/>
        <end position="534"/>
    </location>
</feature>
<evidence type="ECO:0000313" key="3">
    <source>
        <dbReference type="EMBL" id="EGT36534.1"/>
    </source>
</evidence>
<dbReference type="STRING" id="135651.G0MM25"/>
<dbReference type="OMA" id="YFMCILP"/>
<dbReference type="EMBL" id="GL379801">
    <property type="protein sequence ID" value="EGT36534.1"/>
    <property type="molecule type" value="Genomic_DNA"/>
</dbReference>
<protein>
    <submittedName>
        <fullName evidence="3">Uncharacterized protein</fullName>
    </submittedName>
</protein>
<feature type="transmembrane region" description="Helical" evidence="2">
    <location>
        <begin position="233"/>
        <end position="255"/>
    </location>
</feature>
<name>G0MM25_CAEBE</name>
<evidence type="ECO:0000256" key="2">
    <source>
        <dbReference type="SAM" id="Phobius"/>
    </source>
</evidence>
<evidence type="ECO:0000256" key="1">
    <source>
        <dbReference type="SAM" id="MobiDB-lite"/>
    </source>
</evidence>
<proteinExistence type="predicted"/>
<keyword evidence="2" id="KW-1133">Transmembrane helix</keyword>
<dbReference type="Proteomes" id="UP000008068">
    <property type="component" value="Unassembled WGS sequence"/>
</dbReference>